<evidence type="ECO:0000313" key="2">
    <source>
        <dbReference type="EMBL" id="TVU31580.1"/>
    </source>
</evidence>
<organism evidence="2 3">
    <name type="scientific">Eragrostis curvula</name>
    <name type="common">weeping love grass</name>
    <dbReference type="NCBI Taxonomy" id="38414"/>
    <lineage>
        <taxon>Eukaryota</taxon>
        <taxon>Viridiplantae</taxon>
        <taxon>Streptophyta</taxon>
        <taxon>Embryophyta</taxon>
        <taxon>Tracheophyta</taxon>
        <taxon>Spermatophyta</taxon>
        <taxon>Magnoliopsida</taxon>
        <taxon>Liliopsida</taxon>
        <taxon>Poales</taxon>
        <taxon>Poaceae</taxon>
        <taxon>PACMAD clade</taxon>
        <taxon>Chloridoideae</taxon>
        <taxon>Eragrostideae</taxon>
        <taxon>Eragrostidinae</taxon>
        <taxon>Eragrostis</taxon>
    </lineage>
</organism>
<feature type="compositionally biased region" description="Low complexity" evidence="1">
    <location>
        <begin position="7"/>
        <end position="38"/>
    </location>
</feature>
<dbReference type="PANTHER" id="PTHR33443">
    <property type="entry name" value="ZGC:112980"/>
    <property type="match status" value="1"/>
</dbReference>
<proteinExistence type="predicted"/>
<accession>A0A5J9V9K1</accession>
<dbReference type="EMBL" id="RWGY01000011">
    <property type="protein sequence ID" value="TVU31580.1"/>
    <property type="molecule type" value="Genomic_DNA"/>
</dbReference>
<reference evidence="2 3" key="1">
    <citation type="journal article" date="2019" name="Sci. Rep.">
        <title>A high-quality genome of Eragrostis curvula grass provides insights into Poaceae evolution and supports new strategies to enhance forage quality.</title>
        <authorList>
            <person name="Carballo J."/>
            <person name="Santos B.A.C.M."/>
            <person name="Zappacosta D."/>
            <person name="Garbus I."/>
            <person name="Selva J.P."/>
            <person name="Gallo C.A."/>
            <person name="Diaz A."/>
            <person name="Albertini E."/>
            <person name="Caccamo M."/>
            <person name="Echenique V."/>
        </authorList>
    </citation>
    <scope>NUCLEOTIDE SEQUENCE [LARGE SCALE GENOMIC DNA]</scope>
    <source>
        <strain evidence="3">cv. Victoria</strain>
        <tissue evidence="2">Leaf</tissue>
    </source>
</reference>
<name>A0A5J9V9K1_9POAL</name>
<comment type="caution">
    <text evidence="2">The sequence shown here is derived from an EMBL/GenBank/DDBJ whole genome shotgun (WGS) entry which is preliminary data.</text>
</comment>
<feature type="non-terminal residue" evidence="2">
    <location>
        <position position="1"/>
    </location>
</feature>
<feature type="region of interest" description="Disordered" evidence="1">
    <location>
        <begin position="90"/>
        <end position="110"/>
    </location>
</feature>
<dbReference type="Proteomes" id="UP000324897">
    <property type="component" value="Chromosome 1"/>
</dbReference>
<evidence type="ECO:0000256" key="1">
    <source>
        <dbReference type="SAM" id="MobiDB-lite"/>
    </source>
</evidence>
<feature type="region of interest" description="Disordered" evidence="1">
    <location>
        <begin position="1"/>
        <end position="62"/>
    </location>
</feature>
<dbReference type="InterPro" id="IPR053234">
    <property type="entry name" value="RPM1_Interactor"/>
</dbReference>
<sequence length="277" mass="29507">MAKVKRSAASPAIPAPAVTASKAKKSAPAAAKVKGSAPTAAKVKGSAPAATEVNRSAPTDAEVISADTTPAAKVVAAAAAPNVIEIPSSPDYSAGAALGSSKKKTRKRPAPVDFDDEIEMWTPREKRRLEEDCQILSGDPLAAAEVTPTAAAANDDIAVVAERGQVACRDYPHPRSTCAKNPFSTTPHERYCDKCFCYVCDIAAPCVYWMGAGGHCHASEKDKHWKNMRSLKRKCFCYVCDVAAPCVSWKGAGGHCHASDKDKKWKSLRLLRQKEKK</sequence>
<dbReference type="PANTHER" id="PTHR33443:SF30">
    <property type="entry name" value="SARCOSINE DEHYDROGENASE-2C PROTEIN"/>
    <property type="match status" value="1"/>
</dbReference>
<gene>
    <name evidence="2" type="ORF">EJB05_23270</name>
</gene>
<dbReference type="Gramene" id="TVU31580">
    <property type="protein sequence ID" value="TVU31580"/>
    <property type="gene ID" value="EJB05_23270"/>
</dbReference>
<evidence type="ECO:0000313" key="3">
    <source>
        <dbReference type="Proteomes" id="UP000324897"/>
    </source>
</evidence>
<dbReference type="OrthoDB" id="266020at2759"/>
<keyword evidence="3" id="KW-1185">Reference proteome</keyword>
<dbReference type="AlphaFoldDB" id="A0A5J9V9K1"/>
<protein>
    <submittedName>
        <fullName evidence="2">Uncharacterized protein</fullName>
    </submittedName>
</protein>